<evidence type="ECO:0000256" key="1">
    <source>
        <dbReference type="SAM" id="MobiDB-lite"/>
    </source>
</evidence>
<evidence type="ECO:0000256" key="2">
    <source>
        <dbReference type="SAM" id="SignalP"/>
    </source>
</evidence>
<evidence type="ECO:0000313" key="4">
    <source>
        <dbReference type="Proteomes" id="UP000595437"/>
    </source>
</evidence>
<sequence>LVTVHSEERDSELSCHIMWAHFSLILLSSVVLVSSEADPKILEEHIESIQVDESVYAPGVRDIHRYVKEYRELNKHTIPPEGQILDLLHTIDFTKSGNNKFSKLGVLLDKFHGLAKNGVPFEDIRKAIPNGAELSQALIGVHNLNFEQRDQLKKSGKKTKTAPPKKKKKDPNVAMMELMGYPGFAVSKGVELATGLGFISKPTSKAITENLVPILQSEAAGEYVNSFYNMTMAFFRSPSGERLILGLPDILKDPTPERGLKFLKKEIEWNTELFFDSMENSDYKDNVLKIISSYVSKGITQGERLLGAPSEKGLLLLNGLFLSQGLPAYDHNRPIYSLGMGINKGIKLFTTFRFDVSPYIDSLEEMFKDIKESGSWKLFFSLDEGQRLTAVQRFIDDELSEPIGDLWFMHSSMSKGGTWACAPRYVCLETQRAKKRGKEAQQVGTSVLSMALAWIWNEGGGEFWNVYEAVWSGVSLECDAKYPPKDFKDCDPLPWQNEGAPKNKMELNFDKIEL</sequence>
<feature type="region of interest" description="Disordered" evidence="1">
    <location>
        <begin position="151"/>
        <end position="171"/>
    </location>
</feature>
<dbReference type="AlphaFoldDB" id="A0A7T8HFC5"/>
<feature type="signal peptide" evidence="2">
    <location>
        <begin position="1"/>
        <end position="35"/>
    </location>
</feature>
<dbReference type="Proteomes" id="UP000595437">
    <property type="component" value="Chromosome 6"/>
</dbReference>
<organism evidence="3 4">
    <name type="scientific">Caligus rogercresseyi</name>
    <name type="common">Sea louse</name>
    <dbReference type="NCBI Taxonomy" id="217165"/>
    <lineage>
        <taxon>Eukaryota</taxon>
        <taxon>Metazoa</taxon>
        <taxon>Ecdysozoa</taxon>
        <taxon>Arthropoda</taxon>
        <taxon>Crustacea</taxon>
        <taxon>Multicrustacea</taxon>
        <taxon>Hexanauplia</taxon>
        <taxon>Copepoda</taxon>
        <taxon>Siphonostomatoida</taxon>
        <taxon>Caligidae</taxon>
        <taxon>Caligus</taxon>
    </lineage>
</organism>
<dbReference type="OrthoDB" id="6339459at2759"/>
<protein>
    <submittedName>
        <fullName evidence="3">LOC100167353</fullName>
    </submittedName>
</protein>
<proteinExistence type="predicted"/>
<dbReference type="EMBL" id="CP045895">
    <property type="protein sequence ID" value="QQP48751.1"/>
    <property type="molecule type" value="Genomic_DNA"/>
</dbReference>
<keyword evidence="2" id="KW-0732">Signal</keyword>
<reference evidence="4" key="1">
    <citation type="submission" date="2021-01" db="EMBL/GenBank/DDBJ databases">
        <title>Caligus Genome Assembly.</title>
        <authorList>
            <person name="Gallardo-Escarate C."/>
        </authorList>
    </citation>
    <scope>NUCLEOTIDE SEQUENCE [LARGE SCALE GENOMIC DNA]</scope>
</reference>
<keyword evidence="4" id="KW-1185">Reference proteome</keyword>
<evidence type="ECO:0000313" key="3">
    <source>
        <dbReference type="EMBL" id="QQP48751.1"/>
    </source>
</evidence>
<feature type="chain" id="PRO_5030907430" evidence="2">
    <location>
        <begin position="36"/>
        <end position="514"/>
    </location>
</feature>
<name>A0A7T8HFC5_CALRO</name>
<feature type="non-terminal residue" evidence="3">
    <location>
        <position position="514"/>
    </location>
</feature>
<gene>
    <name evidence="3" type="ORF">FKW44_009168</name>
</gene>
<accession>A0A7T8HFC5</accession>
<feature type="compositionally biased region" description="Basic residues" evidence="1">
    <location>
        <begin position="154"/>
        <end position="169"/>
    </location>
</feature>